<dbReference type="PROSITE" id="PS50405">
    <property type="entry name" value="GST_CTER"/>
    <property type="match status" value="1"/>
</dbReference>
<dbReference type="InterPro" id="IPR004046">
    <property type="entry name" value="GST_C"/>
</dbReference>
<dbReference type="EMBL" id="CP049989">
    <property type="protein sequence ID" value="QIM54241.1"/>
    <property type="molecule type" value="Genomic_DNA"/>
</dbReference>
<dbReference type="KEGG" id="hcz:G9Q37_19825"/>
<dbReference type="SUPFAM" id="SSF47616">
    <property type="entry name" value="GST C-terminal domain-like"/>
    <property type="match status" value="1"/>
</dbReference>
<sequence>MNPLTLHYHPLSSCCHKVLIALDELGIDAALRLLDLGDAAQRAAHRALWPTGKMPLLVDRGRPVPETSIIIEHLQRHHARPGRTLIPADADAALEVRLWDRLFDLYVMTPMQALTGDLLRPETERDPLGVAQARERLASTYALLDERLAGRTWVCGDAFSMADCAAAPALFYAVTHLPFAPQQASLSAYFERLVARPSVARAIEQARPWFAHYPGRAGLARRFYDPAAGAAAA</sequence>
<accession>A0A6G8IM50</accession>
<dbReference type="AlphaFoldDB" id="A0A6G8IM50"/>
<gene>
    <name evidence="3" type="ORF">G9Q37_19825</name>
</gene>
<feature type="domain" description="GST N-terminal" evidence="1">
    <location>
        <begin position="2"/>
        <end position="82"/>
    </location>
</feature>
<evidence type="ECO:0000313" key="3">
    <source>
        <dbReference type="EMBL" id="QIM54241.1"/>
    </source>
</evidence>
<dbReference type="GO" id="GO:0016740">
    <property type="term" value="F:transferase activity"/>
    <property type="evidence" value="ECO:0007669"/>
    <property type="project" value="UniProtKB-KW"/>
</dbReference>
<evidence type="ECO:0000259" key="2">
    <source>
        <dbReference type="PROSITE" id="PS50405"/>
    </source>
</evidence>
<dbReference type="PROSITE" id="PS50404">
    <property type="entry name" value="GST_NTER"/>
    <property type="match status" value="1"/>
</dbReference>
<dbReference type="SFLD" id="SFLDS00019">
    <property type="entry name" value="Glutathione_Transferase_(cytos"/>
    <property type="match status" value="1"/>
</dbReference>
<dbReference type="InterPro" id="IPR040079">
    <property type="entry name" value="Glutathione_S-Trfase"/>
</dbReference>
<dbReference type="Pfam" id="PF13417">
    <property type="entry name" value="GST_N_3"/>
    <property type="match status" value="1"/>
</dbReference>
<dbReference type="CDD" id="cd00570">
    <property type="entry name" value="GST_N_family"/>
    <property type="match status" value="1"/>
</dbReference>
<dbReference type="InterPro" id="IPR036282">
    <property type="entry name" value="Glutathione-S-Trfase_C_sf"/>
</dbReference>
<dbReference type="PANTHER" id="PTHR44051">
    <property type="entry name" value="GLUTATHIONE S-TRANSFERASE-RELATED"/>
    <property type="match status" value="1"/>
</dbReference>
<protein>
    <submittedName>
        <fullName evidence="3">Glutathione S-transferase family protein</fullName>
    </submittedName>
</protein>
<dbReference type="InterPro" id="IPR004045">
    <property type="entry name" value="Glutathione_S-Trfase_N"/>
</dbReference>
<reference evidence="3 4" key="1">
    <citation type="submission" date="2020-03" db="EMBL/GenBank/DDBJ databases">
        <title>Hydrogenophaga sp. nov. isolated from cyanobacterial mat.</title>
        <authorList>
            <person name="Thorat V."/>
            <person name="Kirdat K."/>
            <person name="Tiwarekar B."/>
            <person name="Costa E.D."/>
            <person name="Yadav A."/>
        </authorList>
    </citation>
    <scope>NUCLEOTIDE SEQUENCE [LARGE SCALE GENOMIC DNA]</scope>
    <source>
        <strain evidence="3 4">BA0156</strain>
    </source>
</reference>
<keyword evidence="4" id="KW-1185">Reference proteome</keyword>
<evidence type="ECO:0000313" key="4">
    <source>
        <dbReference type="Proteomes" id="UP000503162"/>
    </source>
</evidence>
<dbReference type="InterPro" id="IPR036249">
    <property type="entry name" value="Thioredoxin-like_sf"/>
</dbReference>
<dbReference type="SFLD" id="SFLDG00358">
    <property type="entry name" value="Main_(cytGST)"/>
    <property type="match status" value="1"/>
</dbReference>
<dbReference type="Gene3D" id="1.20.1050.10">
    <property type="match status" value="1"/>
</dbReference>
<dbReference type="Proteomes" id="UP000503162">
    <property type="component" value="Chromosome"/>
</dbReference>
<dbReference type="Pfam" id="PF00043">
    <property type="entry name" value="GST_C"/>
    <property type="match status" value="1"/>
</dbReference>
<organism evidence="3 4">
    <name type="scientific">Hydrogenophaga crocea</name>
    <dbReference type="NCBI Taxonomy" id="2716225"/>
    <lineage>
        <taxon>Bacteria</taxon>
        <taxon>Pseudomonadati</taxon>
        <taxon>Pseudomonadota</taxon>
        <taxon>Betaproteobacteria</taxon>
        <taxon>Burkholderiales</taxon>
        <taxon>Comamonadaceae</taxon>
        <taxon>Hydrogenophaga</taxon>
    </lineage>
</organism>
<feature type="domain" description="GST C-terminal" evidence="2">
    <location>
        <begin position="89"/>
        <end position="210"/>
    </location>
</feature>
<dbReference type="SUPFAM" id="SSF52833">
    <property type="entry name" value="Thioredoxin-like"/>
    <property type="match status" value="1"/>
</dbReference>
<name>A0A6G8IM50_9BURK</name>
<dbReference type="InterPro" id="IPR010987">
    <property type="entry name" value="Glutathione-S-Trfase_C-like"/>
</dbReference>
<keyword evidence="3" id="KW-0808">Transferase</keyword>
<proteinExistence type="predicted"/>
<dbReference type="PANTHER" id="PTHR44051:SF8">
    <property type="entry name" value="GLUTATHIONE S-TRANSFERASE GSTA"/>
    <property type="match status" value="1"/>
</dbReference>
<dbReference type="Gene3D" id="3.40.30.10">
    <property type="entry name" value="Glutaredoxin"/>
    <property type="match status" value="1"/>
</dbReference>
<dbReference type="RefSeq" id="WP_166230021.1">
    <property type="nucleotide sequence ID" value="NZ_CP049989.1"/>
</dbReference>
<evidence type="ECO:0000259" key="1">
    <source>
        <dbReference type="PROSITE" id="PS50404"/>
    </source>
</evidence>